<evidence type="ECO:0000256" key="3">
    <source>
        <dbReference type="PROSITE-ProRule" id="PRU10141"/>
    </source>
</evidence>
<reference evidence="5" key="1">
    <citation type="submission" date="2023-10" db="EMBL/GenBank/DDBJ databases">
        <authorList>
            <person name="Chen Y."/>
            <person name="Shah S."/>
            <person name="Dougan E. K."/>
            <person name="Thang M."/>
            <person name="Chan C."/>
        </authorList>
    </citation>
    <scope>NUCLEOTIDE SEQUENCE [LARGE SCALE GENOMIC DNA]</scope>
</reference>
<dbReference type="Gene3D" id="3.30.200.20">
    <property type="entry name" value="Phosphorylase Kinase, domain 1"/>
    <property type="match status" value="1"/>
</dbReference>
<dbReference type="PANTHER" id="PTHR46008:SF2">
    <property type="entry name" value="LEAF RUST 10 DISEASE-RESISTANCE LOCUS RECEPTOR-LIKE PROTEIN KINASE-LIKE 1.4"/>
    <property type="match status" value="1"/>
</dbReference>
<evidence type="ECO:0000256" key="2">
    <source>
        <dbReference type="ARBA" id="ARBA00022840"/>
    </source>
</evidence>
<keyword evidence="1 3" id="KW-0547">Nucleotide-binding</keyword>
<dbReference type="EMBL" id="CAUYUJ010021677">
    <property type="protein sequence ID" value="CAK0906334.1"/>
    <property type="molecule type" value="Genomic_DNA"/>
</dbReference>
<feature type="binding site" evidence="3">
    <location>
        <position position="62"/>
    </location>
    <ligand>
        <name>ATP</name>
        <dbReference type="ChEBI" id="CHEBI:30616"/>
    </ligand>
</feature>
<evidence type="ECO:0000256" key="1">
    <source>
        <dbReference type="ARBA" id="ARBA00022741"/>
    </source>
</evidence>
<keyword evidence="6" id="KW-1185">Reference proteome</keyword>
<dbReference type="Pfam" id="PF07714">
    <property type="entry name" value="PK_Tyr_Ser-Thr"/>
    <property type="match status" value="1"/>
</dbReference>
<evidence type="ECO:0000313" key="6">
    <source>
        <dbReference type="Proteomes" id="UP001189429"/>
    </source>
</evidence>
<sequence>MEGGKWTVPPTDANLNCISQEYLYEDILEATENLSPSSRLGEGTYGSVFRGMLRDGTEVAVKHLGRPHEAGFREEVEVLSRFRHPNLVILMGFARHARER</sequence>
<dbReference type="Proteomes" id="UP001189429">
    <property type="component" value="Unassembled WGS sequence"/>
</dbReference>
<dbReference type="PROSITE" id="PS50011">
    <property type="entry name" value="PROTEIN_KINASE_DOM"/>
    <property type="match status" value="1"/>
</dbReference>
<protein>
    <recommendedName>
        <fullName evidence="4">Protein kinase domain-containing protein</fullName>
    </recommendedName>
</protein>
<keyword evidence="2 3" id="KW-0067">ATP-binding</keyword>
<dbReference type="InterPro" id="IPR000719">
    <property type="entry name" value="Prot_kinase_dom"/>
</dbReference>
<dbReference type="InterPro" id="IPR011009">
    <property type="entry name" value="Kinase-like_dom_sf"/>
</dbReference>
<organism evidence="5 6">
    <name type="scientific">Prorocentrum cordatum</name>
    <dbReference type="NCBI Taxonomy" id="2364126"/>
    <lineage>
        <taxon>Eukaryota</taxon>
        <taxon>Sar</taxon>
        <taxon>Alveolata</taxon>
        <taxon>Dinophyceae</taxon>
        <taxon>Prorocentrales</taxon>
        <taxon>Prorocentraceae</taxon>
        <taxon>Prorocentrum</taxon>
    </lineage>
</organism>
<evidence type="ECO:0000313" key="5">
    <source>
        <dbReference type="EMBL" id="CAK0906334.1"/>
    </source>
</evidence>
<dbReference type="InterPro" id="IPR017441">
    <property type="entry name" value="Protein_kinase_ATP_BS"/>
</dbReference>
<dbReference type="PROSITE" id="PS00107">
    <property type="entry name" value="PROTEIN_KINASE_ATP"/>
    <property type="match status" value="1"/>
</dbReference>
<feature type="domain" description="Protein kinase" evidence="4">
    <location>
        <begin position="34"/>
        <end position="100"/>
    </location>
</feature>
<dbReference type="InterPro" id="IPR001245">
    <property type="entry name" value="Ser-Thr/Tyr_kinase_cat_dom"/>
</dbReference>
<dbReference type="PANTHER" id="PTHR46008">
    <property type="entry name" value="LEAF RUST 10 DISEASE-RESISTANCE LOCUS RECEPTOR-LIKE PROTEIN KINASE-LIKE 1.4"/>
    <property type="match status" value="1"/>
</dbReference>
<comment type="caution">
    <text evidence="5">The sequence shown here is derived from an EMBL/GenBank/DDBJ whole genome shotgun (WGS) entry which is preliminary data.</text>
</comment>
<evidence type="ECO:0000259" key="4">
    <source>
        <dbReference type="PROSITE" id="PS50011"/>
    </source>
</evidence>
<dbReference type="SUPFAM" id="SSF56112">
    <property type="entry name" value="Protein kinase-like (PK-like)"/>
    <property type="match status" value="1"/>
</dbReference>
<gene>
    <name evidence="5" type="ORF">PCOR1329_LOCUS81703</name>
</gene>
<name>A0ABN9Y6A8_9DINO</name>
<accession>A0ABN9Y6A8</accession>
<proteinExistence type="predicted"/>